<sequence length="679" mass="79068">MEKPEEIIVLNYETYRSTLTAYPDTLLGTMFADRNSSLIKPIAGNNEYFIDRDGHLFRYILQFYRTGTIHWPTSKESSFFLFTKSELYQELDFFQIPFPPSSSDSQPQLLTQTLPSEKIISFLYALRDVMHESIANFETEISFSFKDGSDENNYWNDYVAKKPYVKIVKPFARVAYSILERFGEDMGKWMKNLMPEITFRMEKHHIPTPPPLLRSSSIHDSRPDRRYYRVYLAVDDYDFDLIRKKDESNNKDYLNKKDESDYNYYWNDYIAKKPYVMIVTPFAWVAYSIFDRFGWDMEKWMENLMPEIKFRMEQHRQLSPYLALDSEIDSGSRYIIFHTTNATRIRKSNNEIQSITSQKVTEFLEVENTEITGSGSNDSNGITNRNCYNKNIIDLGERIVLNVGGIKYETYRSTLTAYPDTLLGTMFAERNKALLHQTNNNEYFIDRNGHAFYYILEFYRTGKILWRENPNTFMFPPSKVSHSSSLLSDTSSSSPSSSPPKSIPLTPSITTPIPRVTRQELAEEMHYFQLPVKSIYTSLPNRAAAAKVDSFIHALQSVIYHLTSEFTAKIQIDFRRIKQPPHVKIENNSSAELYECVNAIVKPYGAVGYKILEKFGAEIGSYLMGMVPELKWELKHVDNYNWYSLVMCVEDESFDFDGIRESTCLADCINVKTAPLLEF</sequence>
<dbReference type="InterPro" id="IPR011333">
    <property type="entry name" value="SKP1/BTB/POZ_sf"/>
</dbReference>
<feature type="region of interest" description="Disordered" evidence="1">
    <location>
        <begin position="486"/>
        <end position="509"/>
    </location>
</feature>
<feature type="domain" description="BTB" evidence="2">
    <location>
        <begin position="397"/>
        <end position="544"/>
    </location>
</feature>
<organism evidence="3 4">
    <name type="scientific">Ambispora leptoticha</name>
    <dbReference type="NCBI Taxonomy" id="144679"/>
    <lineage>
        <taxon>Eukaryota</taxon>
        <taxon>Fungi</taxon>
        <taxon>Fungi incertae sedis</taxon>
        <taxon>Mucoromycota</taxon>
        <taxon>Glomeromycotina</taxon>
        <taxon>Glomeromycetes</taxon>
        <taxon>Archaeosporales</taxon>
        <taxon>Ambisporaceae</taxon>
        <taxon>Ambispora</taxon>
    </lineage>
</organism>
<feature type="compositionally biased region" description="Low complexity" evidence="1">
    <location>
        <begin position="486"/>
        <end position="496"/>
    </location>
</feature>
<dbReference type="Pfam" id="PF02214">
    <property type="entry name" value="BTB_2"/>
    <property type="match status" value="2"/>
</dbReference>
<keyword evidence="4" id="KW-1185">Reference proteome</keyword>
<feature type="domain" description="BTB" evidence="2">
    <location>
        <begin position="6"/>
        <end position="111"/>
    </location>
</feature>
<dbReference type="GO" id="GO:0051260">
    <property type="term" value="P:protein homooligomerization"/>
    <property type="evidence" value="ECO:0007669"/>
    <property type="project" value="InterPro"/>
</dbReference>
<evidence type="ECO:0000313" key="3">
    <source>
        <dbReference type="EMBL" id="CAG8576677.1"/>
    </source>
</evidence>
<gene>
    <name evidence="3" type="ORF">ALEPTO_LOCUS7064</name>
</gene>
<reference evidence="3" key="1">
    <citation type="submission" date="2021-06" db="EMBL/GenBank/DDBJ databases">
        <authorList>
            <person name="Kallberg Y."/>
            <person name="Tangrot J."/>
            <person name="Rosling A."/>
        </authorList>
    </citation>
    <scope>NUCLEOTIDE SEQUENCE</scope>
    <source>
        <strain evidence="3">FL130A</strain>
    </source>
</reference>
<dbReference type="PANTHER" id="PTHR14499">
    <property type="entry name" value="POTASSIUM CHANNEL TETRAMERIZATION DOMAIN-CONTAINING"/>
    <property type="match status" value="1"/>
</dbReference>
<dbReference type="InterPro" id="IPR000210">
    <property type="entry name" value="BTB/POZ_dom"/>
</dbReference>
<dbReference type="EMBL" id="CAJVPS010002802">
    <property type="protein sequence ID" value="CAG8576677.1"/>
    <property type="molecule type" value="Genomic_DNA"/>
</dbReference>
<evidence type="ECO:0000259" key="2">
    <source>
        <dbReference type="SMART" id="SM00225"/>
    </source>
</evidence>
<comment type="caution">
    <text evidence="3">The sequence shown here is derived from an EMBL/GenBank/DDBJ whole genome shotgun (WGS) entry which is preliminary data.</text>
</comment>
<dbReference type="PANTHER" id="PTHR14499:SF136">
    <property type="entry name" value="GH08630P"/>
    <property type="match status" value="1"/>
</dbReference>
<protein>
    <submittedName>
        <fullName evidence="3">3352_t:CDS:1</fullName>
    </submittedName>
</protein>
<accession>A0A9N9BR16</accession>
<proteinExistence type="predicted"/>
<dbReference type="SMART" id="SM00225">
    <property type="entry name" value="BTB"/>
    <property type="match status" value="2"/>
</dbReference>
<evidence type="ECO:0000313" key="4">
    <source>
        <dbReference type="Proteomes" id="UP000789508"/>
    </source>
</evidence>
<dbReference type="InterPro" id="IPR003131">
    <property type="entry name" value="T1-type_BTB"/>
</dbReference>
<dbReference type="OrthoDB" id="2414723at2759"/>
<dbReference type="Proteomes" id="UP000789508">
    <property type="component" value="Unassembled WGS sequence"/>
</dbReference>
<dbReference type="SUPFAM" id="SSF54695">
    <property type="entry name" value="POZ domain"/>
    <property type="match status" value="2"/>
</dbReference>
<evidence type="ECO:0000256" key="1">
    <source>
        <dbReference type="SAM" id="MobiDB-lite"/>
    </source>
</evidence>
<name>A0A9N9BR16_9GLOM</name>
<dbReference type="AlphaFoldDB" id="A0A9N9BR16"/>
<dbReference type="Gene3D" id="3.30.710.10">
    <property type="entry name" value="Potassium Channel Kv1.1, Chain A"/>
    <property type="match status" value="2"/>
</dbReference>